<accession>A0A835CSE6</accession>
<gene>
    <name evidence="2" type="ORF">HCN44_004391</name>
</gene>
<reference evidence="2 3" key="1">
    <citation type="submission" date="2020-08" db="EMBL/GenBank/DDBJ databases">
        <title>Aphidius gifuensis genome sequencing and assembly.</title>
        <authorList>
            <person name="Du Z."/>
        </authorList>
    </citation>
    <scope>NUCLEOTIDE SEQUENCE [LARGE SCALE GENOMIC DNA]</scope>
    <source>
        <strain evidence="2">YNYX2018</strain>
        <tissue evidence="2">Adults</tissue>
    </source>
</reference>
<keyword evidence="1" id="KW-0732">Signal</keyword>
<protein>
    <recommendedName>
        <fullName evidence="4">Venom protein</fullName>
    </recommendedName>
</protein>
<keyword evidence="3" id="KW-1185">Reference proteome</keyword>
<evidence type="ECO:0000313" key="2">
    <source>
        <dbReference type="EMBL" id="KAF7994919.1"/>
    </source>
</evidence>
<feature type="chain" id="PRO_5032470997" description="Venom protein" evidence="1">
    <location>
        <begin position="25"/>
        <end position="245"/>
    </location>
</feature>
<comment type="caution">
    <text evidence="2">The sequence shown here is derived from an EMBL/GenBank/DDBJ whole genome shotgun (WGS) entry which is preliminary data.</text>
</comment>
<name>A0A835CSE6_APHGI</name>
<feature type="signal peptide" evidence="1">
    <location>
        <begin position="1"/>
        <end position="24"/>
    </location>
</feature>
<dbReference type="AlphaFoldDB" id="A0A835CSE6"/>
<evidence type="ECO:0000256" key="1">
    <source>
        <dbReference type="SAM" id="SignalP"/>
    </source>
</evidence>
<proteinExistence type="predicted"/>
<evidence type="ECO:0008006" key="4">
    <source>
        <dbReference type="Google" id="ProtNLM"/>
    </source>
</evidence>
<sequence>MRTHCISQKLIILWHQFYLSPALSIKANEKSIEPVITEIVDEKPFSSHNDTIRVSRKDGKFTLQKLDSGETVTLNHTIYLEAHTKERQTEEGGKGNIPSILIADIVYDDTKITSKVGKEEPKTEDKTIKIDLQFPMTMSLEVTPRTIHVKELGDTFSIYYKVDIQTSIKSTENLENKIPATKEGEKSKIGKIEILLNSGDLVLRTPGYFNDIVKTNYKVWITVDFDGPAPSIKFNIGTKSLISAN</sequence>
<dbReference type="EMBL" id="JACMRX010000002">
    <property type="protein sequence ID" value="KAF7994919.1"/>
    <property type="molecule type" value="Genomic_DNA"/>
</dbReference>
<organism evidence="2 3">
    <name type="scientific">Aphidius gifuensis</name>
    <name type="common">Parasitoid wasp</name>
    <dbReference type="NCBI Taxonomy" id="684658"/>
    <lineage>
        <taxon>Eukaryota</taxon>
        <taxon>Metazoa</taxon>
        <taxon>Ecdysozoa</taxon>
        <taxon>Arthropoda</taxon>
        <taxon>Hexapoda</taxon>
        <taxon>Insecta</taxon>
        <taxon>Pterygota</taxon>
        <taxon>Neoptera</taxon>
        <taxon>Endopterygota</taxon>
        <taxon>Hymenoptera</taxon>
        <taxon>Apocrita</taxon>
        <taxon>Ichneumonoidea</taxon>
        <taxon>Braconidae</taxon>
        <taxon>Aphidiinae</taxon>
        <taxon>Aphidius</taxon>
    </lineage>
</organism>
<evidence type="ECO:0000313" key="3">
    <source>
        <dbReference type="Proteomes" id="UP000639338"/>
    </source>
</evidence>
<dbReference type="Proteomes" id="UP000639338">
    <property type="component" value="Unassembled WGS sequence"/>
</dbReference>